<dbReference type="Pfam" id="PF00326">
    <property type="entry name" value="Peptidase_S9"/>
    <property type="match status" value="1"/>
</dbReference>
<dbReference type="GO" id="GO:0008236">
    <property type="term" value="F:serine-type peptidase activity"/>
    <property type="evidence" value="ECO:0007669"/>
    <property type="project" value="InterPro"/>
</dbReference>
<keyword evidence="3" id="KW-1185">Reference proteome</keyword>
<accession>A0A3S0AE03</accession>
<dbReference type="AlphaFoldDB" id="A0A3S0AE03"/>
<dbReference type="SUPFAM" id="SSF53474">
    <property type="entry name" value="alpha/beta-Hydrolases"/>
    <property type="match status" value="1"/>
</dbReference>
<dbReference type="InterPro" id="IPR029058">
    <property type="entry name" value="AB_hydrolase_fold"/>
</dbReference>
<organism evidence="2 3">
    <name type="scientific">Paenibacillus whitsoniae</name>
    <dbReference type="NCBI Taxonomy" id="2496558"/>
    <lineage>
        <taxon>Bacteria</taxon>
        <taxon>Bacillati</taxon>
        <taxon>Bacillota</taxon>
        <taxon>Bacilli</taxon>
        <taxon>Bacillales</taxon>
        <taxon>Paenibacillaceae</taxon>
        <taxon>Paenibacillus</taxon>
    </lineage>
</organism>
<dbReference type="PANTHER" id="PTHR47381">
    <property type="entry name" value="ALPHA/BETA-HYDROLASES SUPERFAMILY PROTEIN"/>
    <property type="match status" value="1"/>
</dbReference>
<feature type="domain" description="Peptidase S9 prolyl oligopeptidase catalytic" evidence="1">
    <location>
        <begin position="101"/>
        <end position="278"/>
    </location>
</feature>
<dbReference type="Gene3D" id="3.40.50.1820">
    <property type="entry name" value="alpha/beta hydrolase"/>
    <property type="match status" value="1"/>
</dbReference>
<dbReference type="OrthoDB" id="9805123at2"/>
<dbReference type="EMBL" id="RXHU01000015">
    <property type="protein sequence ID" value="RTE10752.1"/>
    <property type="molecule type" value="Genomic_DNA"/>
</dbReference>
<dbReference type="RefSeq" id="WP_126140215.1">
    <property type="nucleotide sequence ID" value="NZ_RXHU01000015.1"/>
</dbReference>
<sequence>MTNKMSEEIQHHLDSLETKGHELVIESHILTDRQVPVLLCYPKGATKLPVVFLNHGTTGDATSMLPIGLPLAQAGFFTVLVDARFHGRRRLEHFNETFFNRAMYKRLYLQMLLDTVDDISAIIDDLQMDERADAERVGISGISQGGFVSFVAITREKRIKAAAPLVASPDLTDTWGHSLPFQELESDLQEEILRHSPLRNYEVIPPVALLVQNGNADPVVPVGGVRKLNEYLKELYKEMPERYRYIEYDGRGHETVYEGSERPNIMREEVIDWFRRFLHSADGAGIFDKNE</sequence>
<protein>
    <recommendedName>
        <fullName evidence="1">Peptidase S9 prolyl oligopeptidase catalytic domain-containing protein</fullName>
    </recommendedName>
</protein>
<dbReference type="Proteomes" id="UP000276128">
    <property type="component" value="Unassembled WGS sequence"/>
</dbReference>
<dbReference type="GO" id="GO:0006508">
    <property type="term" value="P:proteolysis"/>
    <property type="evidence" value="ECO:0007669"/>
    <property type="project" value="InterPro"/>
</dbReference>
<gene>
    <name evidence="2" type="ORF">EJQ19_05635</name>
</gene>
<evidence type="ECO:0000259" key="1">
    <source>
        <dbReference type="Pfam" id="PF00326"/>
    </source>
</evidence>
<reference evidence="2 3" key="1">
    <citation type="submission" date="2018-12" db="EMBL/GenBank/DDBJ databases">
        <title>Bacillus ochoae sp. nov., Paenibacillus whitsoniae sp. nov., Paenibacillus spiritus sp. nov. Isolated from the Mars Exploration Rover during spacecraft assembly.</title>
        <authorList>
            <person name="Seuylemezian A."/>
            <person name="Vaishampayan P."/>
        </authorList>
    </citation>
    <scope>NUCLEOTIDE SEQUENCE [LARGE SCALE GENOMIC DNA]</scope>
    <source>
        <strain evidence="2 3">MER 54</strain>
    </source>
</reference>
<proteinExistence type="predicted"/>
<evidence type="ECO:0000313" key="3">
    <source>
        <dbReference type="Proteomes" id="UP000276128"/>
    </source>
</evidence>
<comment type="caution">
    <text evidence="2">The sequence shown here is derived from an EMBL/GenBank/DDBJ whole genome shotgun (WGS) entry which is preliminary data.</text>
</comment>
<name>A0A3S0AE03_9BACL</name>
<dbReference type="PANTHER" id="PTHR47381:SF3">
    <property type="entry name" value="ALPHA_BETA-HYDROLASES SUPERFAMILY PROTEIN"/>
    <property type="match status" value="1"/>
</dbReference>
<evidence type="ECO:0000313" key="2">
    <source>
        <dbReference type="EMBL" id="RTE10752.1"/>
    </source>
</evidence>
<dbReference type="InterPro" id="IPR001375">
    <property type="entry name" value="Peptidase_S9_cat"/>
</dbReference>